<feature type="compositionally biased region" description="Basic residues" evidence="1">
    <location>
        <begin position="1"/>
        <end position="11"/>
    </location>
</feature>
<evidence type="ECO:0000313" key="2">
    <source>
        <dbReference type="EMBL" id="TKW06326.1"/>
    </source>
</evidence>
<organism evidence="2 3">
    <name type="scientific">Setaria viridis</name>
    <name type="common">Green bristlegrass</name>
    <name type="synonym">Setaria italica subsp. viridis</name>
    <dbReference type="NCBI Taxonomy" id="4556"/>
    <lineage>
        <taxon>Eukaryota</taxon>
        <taxon>Viridiplantae</taxon>
        <taxon>Streptophyta</taxon>
        <taxon>Embryophyta</taxon>
        <taxon>Tracheophyta</taxon>
        <taxon>Spermatophyta</taxon>
        <taxon>Magnoliopsida</taxon>
        <taxon>Liliopsida</taxon>
        <taxon>Poales</taxon>
        <taxon>Poaceae</taxon>
        <taxon>PACMAD clade</taxon>
        <taxon>Panicoideae</taxon>
        <taxon>Panicodae</taxon>
        <taxon>Paniceae</taxon>
        <taxon>Cenchrinae</taxon>
        <taxon>Setaria</taxon>
    </lineage>
</organism>
<proteinExistence type="predicted"/>
<sequence length="59" mass="6586">MLRPRQSRLRPPRTPPRRSEQTASMTHRPGASARLDILISPALKREQGRRRDGGGGENG</sequence>
<evidence type="ECO:0000313" key="3">
    <source>
        <dbReference type="Proteomes" id="UP000298652"/>
    </source>
</evidence>
<evidence type="ECO:0000256" key="1">
    <source>
        <dbReference type="SAM" id="MobiDB-lite"/>
    </source>
</evidence>
<feature type="compositionally biased region" description="Basic and acidic residues" evidence="1">
    <location>
        <begin position="43"/>
        <end position="59"/>
    </location>
</feature>
<dbReference type="Proteomes" id="UP000298652">
    <property type="component" value="Chromosome 7"/>
</dbReference>
<accession>A0A4V6D4G0</accession>
<name>A0A4V6D4G0_SETVI</name>
<dbReference type="Gramene" id="TKW06326">
    <property type="protein sequence ID" value="TKW06326"/>
    <property type="gene ID" value="SEVIR_7G235750v2"/>
</dbReference>
<dbReference type="EMBL" id="CM016558">
    <property type="protein sequence ID" value="TKW06326.1"/>
    <property type="molecule type" value="Genomic_DNA"/>
</dbReference>
<keyword evidence="3" id="KW-1185">Reference proteome</keyword>
<feature type="region of interest" description="Disordered" evidence="1">
    <location>
        <begin position="1"/>
        <end position="59"/>
    </location>
</feature>
<dbReference type="AlphaFoldDB" id="A0A4V6D4G0"/>
<reference evidence="2" key="1">
    <citation type="submission" date="2019-03" db="EMBL/GenBank/DDBJ databases">
        <title>WGS assembly of Setaria viridis.</title>
        <authorList>
            <person name="Huang P."/>
            <person name="Jenkins J."/>
            <person name="Grimwood J."/>
            <person name="Barry K."/>
            <person name="Healey A."/>
            <person name="Mamidi S."/>
            <person name="Sreedasyam A."/>
            <person name="Shu S."/>
            <person name="Feldman M."/>
            <person name="Wu J."/>
            <person name="Yu Y."/>
            <person name="Chen C."/>
            <person name="Johnson J."/>
            <person name="Rokhsar D."/>
            <person name="Baxter I."/>
            <person name="Schmutz J."/>
            <person name="Brutnell T."/>
            <person name="Kellogg E."/>
        </authorList>
    </citation>
    <scope>NUCLEOTIDE SEQUENCE [LARGE SCALE GENOMIC DNA]</scope>
</reference>
<protein>
    <submittedName>
        <fullName evidence="2">Uncharacterized protein</fullName>
    </submittedName>
</protein>
<gene>
    <name evidence="2" type="ORF">SEVIR_7G235750v2</name>
</gene>